<proteinExistence type="predicted"/>
<keyword evidence="3" id="KW-1185">Reference proteome</keyword>
<name>A0ABV4E3I8_9GAMM</name>
<evidence type="ECO:0000259" key="1">
    <source>
        <dbReference type="Pfam" id="PF00724"/>
    </source>
</evidence>
<dbReference type="CDD" id="cd02803">
    <property type="entry name" value="OYE_like_FMN_family"/>
    <property type="match status" value="1"/>
</dbReference>
<feature type="domain" description="NADH:flavin oxidoreductase/NADH oxidase N-terminal" evidence="1">
    <location>
        <begin position="5"/>
        <end position="342"/>
    </location>
</feature>
<dbReference type="Proteomes" id="UP001565243">
    <property type="component" value="Unassembled WGS sequence"/>
</dbReference>
<dbReference type="Pfam" id="PF00724">
    <property type="entry name" value="Oxidored_FMN"/>
    <property type="match status" value="1"/>
</dbReference>
<accession>A0ABV4E3I8</accession>
<organism evidence="2 3">
    <name type="scientific">Erwinia aeris</name>
    <dbReference type="NCBI Taxonomy" id="3239803"/>
    <lineage>
        <taxon>Bacteria</taxon>
        <taxon>Pseudomonadati</taxon>
        <taxon>Pseudomonadota</taxon>
        <taxon>Gammaproteobacteria</taxon>
        <taxon>Enterobacterales</taxon>
        <taxon>Erwiniaceae</taxon>
        <taxon>Erwinia</taxon>
    </lineage>
</organism>
<sequence length="362" mass="39416">MHPLLFKAGQIGRIAFKNRALVAPMTRISASETGVPGEIVQRYYASFAQGGFGGVITEGLYIDSAWSQTYAYQPGIVSDEQVAGWRKVTDAVKAAGSVVIAQLIHGGALSQANIHRTTTIGPSAIKPRGQQLAFYHGKGDYAVPEAMTAQQIEEVIASFANSAERAITRAGFDGVEIHAANGYLLDQFFTDYQNQREDAWGGSIENRLRLTLEVIRAVRNKIGREAMLGVRISQGKVNDFQHKWQEGEAGALKVFALLQEAGVDYIHITEYKAWLPAFENNDRSLVELARVGAPDTVIIANGGLDDGERAEEQLLANADFVAIGKAALANHDWPQRVQQGQALRPLAETVLAPVANIKEDEY</sequence>
<gene>
    <name evidence="2" type="ORF">AB6T85_03175</name>
</gene>
<comment type="caution">
    <text evidence="2">The sequence shown here is derived from an EMBL/GenBank/DDBJ whole genome shotgun (WGS) entry which is preliminary data.</text>
</comment>
<protein>
    <submittedName>
        <fullName evidence="2">NADH:flavin oxidoreductase</fullName>
    </submittedName>
</protein>
<dbReference type="PANTHER" id="PTHR22893:SF91">
    <property type="entry name" value="NADPH DEHYDROGENASE 2-RELATED"/>
    <property type="match status" value="1"/>
</dbReference>
<dbReference type="PANTHER" id="PTHR22893">
    <property type="entry name" value="NADH OXIDOREDUCTASE-RELATED"/>
    <property type="match status" value="1"/>
</dbReference>
<dbReference type="Gene3D" id="3.20.20.70">
    <property type="entry name" value="Aldolase class I"/>
    <property type="match status" value="1"/>
</dbReference>
<evidence type="ECO:0000313" key="2">
    <source>
        <dbReference type="EMBL" id="MEY8769442.1"/>
    </source>
</evidence>
<dbReference type="InterPro" id="IPR001155">
    <property type="entry name" value="OxRdtase_FMN_N"/>
</dbReference>
<dbReference type="RefSeq" id="WP_369894782.1">
    <property type="nucleotide sequence ID" value="NZ_JBGFFX010000001.1"/>
</dbReference>
<reference evidence="2 3" key="1">
    <citation type="submission" date="2024-07" db="EMBL/GenBank/DDBJ databases">
        <authorList>
            <person name="Hebao G."/>
        </authorList>
    </citation>
    <scope>NUCLEOTIDE SEQUENCE [LARGE SCALE GENOMIC DNA]</scope>
    <source>
        <strain evidence="2 3">ACCC 02193</strain>
    </source>
</reference>
<dbReference type="SUPFAM" id="SSF51395">
    <property type="entry name" value="FMN-linked oxidoreductases"/>
    <property type="match status" value="1"/>
</dbReference>
<dbReference type="InterPro" id="IPR013785">
    <property type="entry name" value="Aldolase_TIM"/>
</dbReference>
<evidence type="ECO:0000313" key="3">
    <source>
        <dbReference type="Proteomes" id="UP001565243"/>
    </source>
</evidence>
<dbReference type="InterPro" id="IPR045247">
    <property type="entry name" value="Oye-like"/>
</dbReference>
<dbReference type="EMBL" id="JBGFFX010000001">
    <property type="protein sequence ID" value="MEY8769442.1"/>
    <property type="molecule type" value="Genomic_DNA"/>
</dbReference>